<reference evidence="9 10" key="1">
    <citation type="journal article" date="2007" name="Proc. Natl. Acad. Sci. U.S.A.">
        <title>The genome of Syntrophus aciditrophicus: life at the thermodynamic limit of microbial growth.</title>
        <authorList>
            <person name="McInerney M.J."/>
            <person name="Rohlin L."/>
            <person name="Mouttaki H."/>
            <person name="Kim U."/>
            <person name="Krupp R.S."/>
            <person name="Rios-Hernandez L."/>
            <person name="Sieber J."/>
            <person name="Struchtemeyer C.G."/>
            <person name="Bhattacharyya A."/>
            <person name="Campbell J.W."/>
            <person name="Gunsalus R.P."/>
        </authorList>
    </citation>
    <scope>NUCLEOTIDE SEQUENCE [LARGE SCALE GENOMIC DNA]</scope>
    <source>
        <strain evidence="9 10">SB</strain>
    </source>
</reference>
<evidence type="ECO:0000256" key="2">
    <source>
        <dbReference type="ARBA" id="ARBA00022475"/>
    </source>
</evidence>
<dbReference type="GO" id="GO:0016780">
    <property type="term" value="F:phosphotransferase activity, for other substituted phosphate groups"/>
    <property type="evidence" value="ECO:0007669"/>
    <property type="project" value="InterPro"/>
</dbReference>
<protein>
    <submittedName>
        <fullName evidence="9">Undecaprenyl-phosphate alpha-N-acetylglucosaminephosphotransferase</fullName>
        <ecNumber evidence="9">2.7.8.-</ecNumber>
    </submittedName>
</protein>
<dbReference type="EMBL" id="CP000252">
    <property type="protein sequence ID" value="ABC78490.1"/>
    <property type="molecule type" value="Genomic_DNA"/>
</dbReference>
<evidence type="ECO:0000256" key="4">
    <source>
        <dbReference type="ARBA" id="ARBA00022692"/>
    </source>
</evidence>
<evidence type="ECO:0000313" key="9">
    <source>
        <dbReference type="EMBL" id="ABC78490.1"/>
    </source>
</evidence>
<evidence type="ECO:0000256" key="8">
    <source>
        <dbReference type="SAM" id="Phobius"/>
    </source>
</evidence>
<keyword evidence="2" id="KW-1003">Cell membrane</keyword>
<evidence type="ECO:0000256" key="3">
    <source>
        <dbReference type="ARBA" id="ARBA00022679"/>
    </source>
</evidence>
<dbReference type="Proteomes" id="UP000001933">
    <property type="component" value="Chromosome"/>
</dbReference>
<feature type="transmembrane region" description="Helical" evidence="8">
    <location>
        <begin position="236"/>
        <end position="255"/>
    </location>
</feature>
<keyword evidence="10" id="KW-1185">Reference proteome</keyword>
<dbReference type="InParanoid" id="Q2LWM7"/>
<keyword evidence="3 9" id="KW-0808">Transferase</keyword>
<gene>
    <name evidence="9" type="ORF">SYN_02669</name>
</gene>
<feature type="transmembrane region" description="Helical" evidence="8">
    <location>
        <begin position="23"/>
        <end position="45"/>
    </location>
</feature>
<feature type="transmembrane region" description="Helical" evidence="8">
    <location>
        <begin position="261"/>
        <end position="281"/>
    </location>
</feature>
<feature type="binding site" evidence="7">
    <location>
        <position position="235"/>
    </location>
    <ligand>
        <name>Mg(2+)</name>
        <dbReference type="ChEBI" id="CHEBI:18420"/>
    </ligand>
</feature>
<keyword evidence="7" id="KW-0460">Magnesium</keyword>
<sequence length="366" mass="40611">MGRDRQGDAGPCPLENPMTPTAFFLHLSFAFGLFLVSLLTTRYILRHFKVIDIPGARSSHSVPTPKSGGVSIVVTFLLGVILIFCFADATMIPRRHFLGFVFSALLIAGISLYDDVKNKPFLIKLAAQCLAALLVLAFGLVIDEVALPWVGNVTLGIWGYPLSFLWIVGLTNAFNFMDGLDGLMGGVGVIVSAFFCAITFSQGSTFVYITSYTLLAGTAGFLLYNFPPARIFMGDVGSAFLGFAFAVLAIIAARYDHSHTSFFVMPLLMFNIIYDTTFTFFRRLIRGERVFDAHRSHLYQLFQQSGFSHRAVTLFHYGVCLMQGGAAFWMVQIPGDRRLFVFLPFLLFQAAYTLVILRMAKTREIV</sequence>
<keyword evidence="5 8" id="KW-1133">Transmembrane helix</keyword>
<keyword evidence="7" id="KW-0479">Metal-binding</keyword>
<feature type="transmembrane region" description="Helical" evidence="8">
    <location>
        <begin position="66"/>
        <end position="89"/>
    </location>
</feature>
<comment type="cofactor">
    <cofactor evidence="7">
        <name>Mg(2+)</name>
        <dbReference type="ChEBI" id="CHEBI:18420"/>
    </cofactor>
</comment>
<keyword evidence="6 8" id="KW-0472">Membrane</keyword>
<evidence type="ECO:0000256" key="7">
    <source>
        <dbReference type="PIRSR" id="PIRSR600715-1"/>
    </source>
</evidence>
<dbReference type="CDD" id="cd06853">
    <property type="entry name" value="GT_WecA_like"/>
    <property type="match status" value="1"/>
</dbReference>
<feature type="binding site" evidence="7">
    <location>
        <position position="175"/>
    </location>
    <ligand>
        <name>Mg(2+)</name>
        <dbReference type="ChEBI" id="CHEBI:18420"/>
    </ligand>
</feature>
<dbReference type="EC" id="2.7.8.-" evidence="9"/>
<evidence type="ECO:0000256" key="5">
    <source>
        <dbReference type="ARBA" id="ARBA00022989"/>
    </source>
</evidence>
<evidence type="ECO:0000313" key="10">
    <source>
        <dbReference type="Proteomes" id="UP000001933"/>
    </source>
</evidence>
<dbReference type="GO" id="GO:0009103">
    <property type="term" value="P:lipopolysaccharide biosynthetic process"/>
    <property type="evidence" value="ECO:0007669"/>
    <property type="project" value="TreeGrafter"/>
</dbReference>
<comment type="subcellular location">
    <subcellularLocation>
        <location evidence="1">Cell membrane</location>
        <topology evidence="1">Multi-pass membrane protein</topology>
    </subcellularLocation>
</comment>
<dbReference type="AlphaFoldDB" id="Q2LWM7"/>
<dbReference type="GO" id="GO:0005886">
    <property type="term" value="C:plasma membrane"/>
    <property type="evidence" value="ECO:0007669"/>
    <property type="project" value="UniProtKB-SubCell"/>
</dbReference>
<evidence type="ECO:0000256" key="1">
    <source>
        <dbReference type="ARBA" id="ARBA00004651"/>
    </source>
</evidence>
<dbReference type="HOGENOM" id="CLU_023982_3_0_7"/>
<dbReference type="PANTHER" id="PTHR22926:SF3">
    <property type="entry name" value="UNDECAPRENYL-PHOSPHATE ALPHA-N-ACETYLGLUCOSAMINYL 1-PHOSPHATE TRANSFERASE"/>
    <property type="match status" value="1"/>
</dbReference>
<feature type="transmembrane region" description="Helical" evidence="8">
    <location>
        <begin position="125"/>
        <end position="142"/>
    </location>
</feature>
<evidence type="ECO:0000256" key="6">
    <source>
        <dbReference type="ARBA" id="ARBA00023136"/>
    </source>
</evidence>
<keyword evidence="4 8" id="KW-0812">Transmembrane</keyword>
<dbReference type="eggNOG" id="COG0472">
    <property type="taxonomic scope" value="Bacteria"/>
</dbReference>
<dbReference type="KEGG" id="sat:SYN_02669"/>
<dbReference type="InterPro" id="IPR000715">
    <property type="entry name" value="Glycosyl_transferase_4"/>
</dbReference>
<dbReference type="Pfam" id="PF00953">
    <property type="entry name" value="Glycos_transf_4"/>
    <property type="match status" value="1"/>
</dbReference>
<dbReference type="PANTHER" id="PTHR22926">
    <property type="entry name" value="PHOSPHO-N-ACETYLMURAMOYL-PENTAPEPTIDE-TRANSFERASE"/>
    <property type="match status" value="1"/>
</dbReference>
<feature type="transmembrane region" description="Helical" evidence="8">
    <location>
        <begin position="95"/>
        <end position="113"/>
    </location>
</feature>
<feature type="transmembrane region" description="Helical" evidence="8">
    <location>
        <begin position="314"/>
        <end position="333"/>
    </location>
</feature>
<feature type="transmembrane region" description="Helical" evidence="8">
    <location>
        <begin position="339"/>
        <end position="357"/>
    </location>
</feature>
<dbReference type="GO" id="GO:0046872">
    <property type="term" value="F:metal ion binding"/>
    <property type="evidence" value="ECO:0007669"/>
    <property type="project" value="UniProtKB-KW"/>
</dbReference>
<feature type="transmembrane region" description="Helical" evidence="8">
    <location>
        <begin position="148"/>
        <end position="168"/>
    </location>
</feature>
<accession>Q2LWM7</accession>
<name>Q2LWM7_SYNAS</name>
<proteinExistence type="predicted"/>
<dbReference type="GO" id="GO:0044038">
    <property type="term" value="P:cell wall macromolecule biosynthetic process"/>
    <property type="evidence" value="ECO:0007669"/>
    <property type="project" value="TreeGrafter"/>
</dbReference>
<feature type="transmembrane region" description="Helical" evidence="8">
    <location>
        <begin position="180"/>
        <end position="200"/>
    </location>
</feature>
<dbReference type="STRING" id="56780.SYN_02669"/>
<organism evidence="9 10">
    <name type="scientific">Syntrophus aciditrophicus (strain SB)</name>
    <dbReference type="NCBI Taxonomy" id="56780"/>
    <lineage>
        <taxon>Bacteria</taxon>
        <taxon>Pseudomonadati</taxon>
        <taxon>Thermodesulfobacteriota</taxon>
        <taxon>Syntrophia</taxon>
        <taxon>Syntrophales</taxon>
        <taxon>Syntrophaceae</taxon>
        <taxon>Syntrophus</taxon>
    </lineage>
</organism>
<feature type="transmembrane region" description="Helical" evidence="8">
    <location>
        <begin position="206"/>
        <end position="224"/>
    </location>
</feature>
<dbReference type="GO" id="GO:0071555">
    <property type="term" value="P:cell wall organization"/>
    <property type="evidence" value="ECO:0007669"/>
    <property type="project" value="TreeGrafter"/>
</dbReference>